<name>A0ABU5EEX3_9PROT</name>
<organism evidence="4 5">
    <name type="scientific">Dongia soli</name>
    <dbReference type="NCBI Taxonomy" id="600628"/>
    <lineage>
        <taxon>Bacteria</taxon>
        <taxon>Pseudomonadati</taxon>
        <taxon>Pseudomonadota</taxon>
        <taxon>Alphaproteobacteria</taxon>
        <taxon>Rhodospirillales</taxon>
        <taxon>Dongiaceae</taxon>
        <taxon>Dongia</taxon>
    </lineage>
</organism>
<keyword evidence="5" id="KW-1185">Reference proteome</keyword>
<dbReference type="GO" id="GO:0016491">
    <property type="term" value="F:oxidoreductase activity"/>
    <property type="evidence" value="ECO:0007669"/>
    <property type="project" value="UniProtKB-KW"/>
</dbReference>
<evidence type="ECO:0000313" key="4">
    <source>
        <dbReference type="EMBL" id="MDY0884882.1"/>
    </source>
</evidence>
<dbReference type="InterPro" id="IPR051545">
    <property type="entry name" value="NAD(P)H_dehydrogenase_qn"/>
</dbReference>
<keyword evidence="2 4" id="KW-0560">Oxidoreductase</keyword>
<evidence type="ECO:0000313" key="5">
    <source>
        <dbReference type="Proteomes" id="UP001279642"/>
    </source>
</evidence>
<dbReference type="PANTHER" id="PTHR10204:SF34">
    <property type="entry name" value="NAD(P)H DEHYDROGENASE [QUINONE] 1 ISOFORM 1"/>
    <property type="match status" value="1"/>
</dbReference>
<dbReference type="Pfam" id="PF02525">
    <property type="entry name" value="Flavodoxin_2"/>
    <property type="match status" value="1"/>
</dbReference>
<sequence>MKCLVVVAHPLPDSLCASLAAHVVADLRQSGHEVTIEDLYQESFEPALTWGERQSYYLPAYKPGGDVSAPMSRLLSADMLVLVFPTWWFGFPAILKGWFDRVWAPGVAFDHTETREAITPRLTGLKYTVAVTTLGSPQWVDLLVLRRPVYRQIKYAILRPCAPQCRLKMLALYRSEHVTPQRVSDFKREISQALAQYPTATLQPEPAAATER</sequence>
<accession>A0ABU5EEX3</accession>
<comment type="caution">
    <text evidence="4">The sequence shown here is derived from an EMBL/GenBank/DDBJ whole genome shotgun (WGS) entry which is preliminary data.</text>
</comment>
<protein>
    <submittedName>
        <fullName evidence="4">NAD(P)H-dependent oxidoreductase</fullName>
        <ecNumber evidence="4">1.-.-.-</ecNumber>
        <ecNumber evidence="4">1.6.99.-</ecNumber>
    </submittedName>
</protein>
<dbReference type="EC" id="1.-.-.-" evidence="4"/>
<dbReference type="EMBL" id="JAXCLW010000006">
    <property type="protein sequence ID" value="MDY0884882.1"/>
    <property type="molecule type" value="Genomic_DNA"/>
</dbReference>
<dbReference type="InterPro" id="IPR029039">
    <property type="entry name" value="Flavoprotein-like_sf"/>
</dbReference>
<evidence type="ECO:0000259" key="3">
    <source>
        <dbReference type="Pfam" id="PF02525"/>
    </source>
</evidence>
<gene>
    <name evidence="4" type="ORF">SMD27_18705</name>
</gene>
<evidence type="ECO:0000256" key="2">
    <source>
        <dbReference type="ARBA" id="ARBA00023002"/>
    </source>
</evidence>
<dbReference type="SUPFAM" id="SSF52218">
    <property type="entry name" value="Flavoproteins"/>
    <property type="match status" value="1"/>
</dbReference>
<dbReference type="Gene3D" id="3.40.50.360">
    <property type="match status" value="1"/>
</dbReference>
<dbReference type="InterPro" id="IPR003680">
    <property type="entry name" value="Flavodoxin_fold"/>
</dbReference>
<proteinExistence type="inferred from homology"/>
<evidence type="ECO:0000256" key="1">
    <source>
        <dbReference type="ARBA" id="ARBA00006252"/>
    </source>
</evidence>
<reference evidence="4 5" key="1">
    <citation type="journal article" date="2016" name="Antonie Van Leeuwenhoek">
        <title>Dongia soli sp. nov., isolated from soil from Dokdo, Korea.</title>
        <authorList>
            <person name="Kim D.U."/>
            <person name="Lee H."/>
            <person name="Kim H."/>
            <person name="Kim S.G."/>
            <person name="Ka J.O."/>
        </authorList>
    </citation>
    <scope>NUCLEOTIDE SEQUENCE [LARGE SCALE GENOMIC DNA]</scope>
    <source>
        <strain evidence="4 5">D78</strain>
    </source>
</reference>
<dbReference type="RefSeq" id="WP_320509955.1">
    <property type="nucleotide sequence ID" value="NZ_JAXCLW010000006.1"/>
</dbReference>
<dbReference type="Proteomes" id="UP001279642">
    <property type="component" value="Unassembled WGS sequence"/>
</dbReference>
<comment type="similarity">
    <text evidence="1">Belongs to the NAD(P)H dehydrogenase (quinone) family.</text>
</comment>
<dbReference type="EC" id="1.6.99.-" evidence="4"/>
<feature type="domain" description="Flavodoxin-like fold" evidence="3">
    <location>
        <begin position="1"/>
        <end position="139"/>
    </location>
</feature>
<dbReference type="PANTHER" id="PTHR10204">
    <property type="entry name" value="NAD P H OXIDOREDUCTASE-RELATED"/>
    <property type="match status" value="1"/>
</dbReference>